<keyword evidence="3" id="KW-0804">Transcription</keyword>
<reference evidence="7" key="1">
    <citation type="submission" date="2009-10" db="EMBL/GenBank/DDBJ databases">
        <title>The complete chromosome of Gordonia bronchialis DSM 43247.</title>
        <authorList>
            <consortium name="US DOE Joint Genome Institute (JGI-PGF)"/>
            <person name="Lucas S."/>
            <person name="Copeland A."/>
            <person name="Lapidus A."/>
            <person name="Glavina del Rio T."/>
            <person name="Dalin E."/>
            <person name="Tice H."/>
            <person name="Bruce D."/>
            <person name="Goodwin L."/>
            <person name="Pitluck S."/>
            <person name="Kyrpides N."/>
            <person name="Mavromatis K."/>
            <person name="Ivanova N."/>
            <person name="Ovchinnikova G."/>
            <person name="Saunders E."/>
            <person name="Brettin T."/>
            <person name="Detter J.C."/>
            <person name="Han C."/>
            <person name="Larimer F."/>
            <person name="Land M."/>
            <person name="Hauser L."/>
            <person name="Markowitz V."/>
            <person name="Cheng J.-F."/>
            <person name="Hugenholtz P."/>
            <person name="Woyke T."/>
            <person name="Wu D."/>
            <person name="Jando M."/>
            <person name="Schneider S."/>
            <person name="Goeker M."/>
            <person name="Klenk H.-P."/>
            <person name="Eisen J.A."/>
        </authorList>
    </citation>
    <scope>NUCLEOTIDE SEQUENCE [LARGE SCALE GENOMIC DNA]</scope>
    <source>
        <strain evidence="7">ATCC 25592 / DSM 43247 / BCRC 13721 / JCM 3198 / KCTC 3076 / NBRC 16047 / NCTC 10667</strain>
    </source>
</reference>
<evidence type="ECO:0000256" key="1">
    <source>
        <dbReference type="ARBA" id="ARBA00023015"/>
    </source>
</evidence>
<dbReference type="GO" id="GO:0003700">
    <property type="term" value="F:DNA-binding transcription factor activity"/>
    <property type="evidence" value="ECO:0007669"/>
    <property type="project" value="InterPro"/>
</dbReference>
<gene>
    <name evidence="6" type="ordered locus">Gbro_3149</name>
</gene>
<reference evidence="6 7" key="2">
    <citation type="journal article" date="2010" name="Stand. Genomic Sci.">
        <title>Complete genome sequence of Gordonia bronchialis type strain (3410).</title>
        <authorList>
            <person name="Ivanova N."/>
            <person name="Sikorski J."/>
            <person name="Jando M."/>
            <person name="Lapidus A."/>
            <person name="Nolan M."/>
            <person name="Lucas S."/>
            <person name="Del Rio T.G."/>
            <person name="Tice H."/>
            <person name="Copeland A."/>
            <person name="Cheng J.F."/>
            <person name="Chen F."/>
            <person name="Bruce D."/>
            <person name="Goodwin L."/>
            <person name="Pitluck S."/>
            <person name="Mavromatis K."/>
            <person name="Ovchinnikova G."/>
            <person name="Pati A."/>
            <person name="Chen A."/>
            <person name="Palaniappan K."/>
            <person name="Land M."/>
            <person name="Hauser L."/>
            <person name="Chang Y.J."/>
            <person name="Jeffries C.D."/>
            <person name="Chain P."/>
            <person name="Saunders E."/>
            <person name="Han C."/>
            <person name="Detter J.C."/>
            <person name="Brettin T."/>
            <person name="Rohde M."/>
            <person name="Goker M."/>
            <person name="Bristow J."/>
            <person name="Eisen J.A."/>
            <person name="Markowitz V."/>
            <person name="Hugenholtz P."/>
            <person name="Klenk H.P."/>
            <person name="Kyrpides N.C."/>
        </authorList>
    </citation>
    <scope>NUCLEOTIDE SEQUENCE [LARGE SCALE GENOMIC DNA]</scope>
    <source>
        <strain evidence="7">ATCC 25592 / DSM 43247 / BCRC 13721 / JCM 3198 / KCTC 3076 / NBRC 16047 / NCTC 10667</strain>
    </source>
</reference>
<evidence type="ECO:0000256" key="3">
    <source>
        <dbReference type="ARBA" id="ARBA00023163"/>
    </source>
</evidence>
<dbReference type="Proteomes" id="UP000001219">
    <property type="component" value="Chromosome"/>
</dbReference>
<evidence type="ECO:0000313" key="7">
    <source>
        <dbReference type="Proteomes" id="UP000001219"/>
    </source>
</evidence>
<sequence length="164" mass="17119">MSAHELDRRQSTSARTAASELLRALASPTRIAIVQSLGSESRCVHELVGELELSQPLVSQHLRVLKDAGVVRGERNGREIMYSLVDHHIVHIVDDALVHATEEPTTEPVAAAPAATDDSDSDPVAPDAAAPDSAATDSAGTNSARTNSSATATPTAAHTSVDAR</sequence>
<accession>D0LBW7</accession>
<organism evidence="6 7">
    <name type="scientific">Gordonia bronchialis (strain ATCC 25592 / DSM 43247 / BCRC 13721 / JCM 3198 / KCTC 3076 / NBRC 16047 / NCTC 10667)</name>
    <name type="common">Rhodococcus bronchialis</name>
    <dbReference type="NCBI Taxonomy" id="526226"/>
    <lineage>
        <taxon>Bacteria</taxon>
        <taxon>Bacillati</taxon>
        <taxon>Actinomycetota</taxon>
        <taxon>Actinomycetes</taxon>
        <taxon>Mycobacteriales</taxon>
        <taxon>Gordoniaceae</taxon>
        <taxon>Gordonia</taxon>
    </lineage>
</organism>
<dbReference type="InterPro" id="IPR011991">
    <property type="entry name" value="ArsR-like_HTH"/>
</dbReference>
<proteinExistence type="predicted"/>
<dbReference type="GO" id="GO:0003677">
    <property type="term" value="F:DNA binding"/>
    <property type="evidence" value="ECO:0007669"/>
    <property type="project" value="UniProtKB-KW"/>
</dbReference>
<dbReference type="InterPro" id="IPR001845">
    <property type="entry name" value="HTH_ArsR_DNA-bd_dom"/>
</dbReference>
<dbReference type="SMART" id="SM00418">
    <property type="entry name" value="HTH_ARSR"/>
    <property type="match status" value="1"/>
</dbReference>
<dbReference type="NCBIfam" id="NF033788">
    <property type="entry name" value="HTH_metalloreg"/>
    <property type="match status" value="1"/>
</dbReference>
<dbReference type="eggNOG" id="COG0640">
    <property type="taxonomic scope" value="Bacteria"/>
</dbReference>
<name>D0LBW7_GORB4</name>
<evidence type="ECO:0000313" key="6">
    <source>
        <dbReference type="EMBL" id="ACY22354.1"/>
    </source>
</evidence>
<evidence type="ECO:0000256" key="2">
    <source>
        <dbReference type="ARBA" id="ARBA00023125"/>
    </source>
</evidence>
<evidence type="ECO:0000259" key="5">
    <source>
        <dbReference type="PROSITE" id="PS50987"/>
    </source>
</evidence>
<dbReference type="EMBL" id="CP001802">
    <property type="protein sequence ID" value="ACY22354.1"/>
    <property type="molecule type" value="Genomic_DNA"/>
</dbReference>
<dbReference type="InterPro" id="IPR036390">
    <property type="entry name" value="WH_DNA-bd_sf"/>
</dbReference>
<dbReference type="STRING" id="526226.Gbro_3149"/>
<dbReference type="PROSITE" id="PS50987">
    <property type="entry name" value="HTH_ARSR_2"/>
    <property type="match status" value="1"/>
</dbReference>
<dbReference type="OrthoDB" id="3400172at2"/>
<feature type="compositionally biased region" description="Low complexity" evidence="4">
    <location>
        <begin position="106"/>
        <end position="164"/>
    </location>
</feature>
<feature type="region of interest" description="Disordered" evidence="4">
    <location>
        <begin position="100"/>
        <end position="164"/>
    </location>
</feature>
<dbReference type="Pfam" id="PF01022">
    <property type="entry name" value="HTH_5"/>
    <property type="match status" value="1"/>
</dbReference>
<protein>
    <submittedName>
        <fullName evidence="6">Regulatory protein ArsR</fullName>
    </submittedName>
</protein>
<feature type="domain" description="HTH arsR-type" evidence="5">
    <location>
        <begin position="10"/>
        <end position="104"/>
    </location>
</feature>
<dbReference type="PANTHER" id="PTHR43132">
    <property type="entry name" value="ARSENICAL RESISTANCE OPERON REPRESSOR ARSR-RELATED"/>
    <property type="match status" value="1"/>
</dbReference>
<dbReference type="AlphaFoldDB" id="D0LBW7"/>
<keyword evidence="1" id="KW-0805">Transcription regulation</keyword>
<keyword evidence="2" id="KW-0238">DNA-binding</keyword>
<dbReference type="CDD" id="cd00090">
    <property type="entry name" value="HTH_ARSR"/>
    <property type="match status" value="1"/>
</dbReference>
<dbReference type="SUPFAM" id="SSF46785">
    <property type="entry name" value="Winged helix' DNA-binding domain"/>
    <property type="match status" value="1"/>
</dbReference>
<dbReference type="HOGENOM" id="CLU_137296_0_0_11"/>
<dbReference type="KEGG" id="gbr:Gbro_3149"/>
<dbReference type="PRINTS" id="PR00778">
    <property type="entry name" value="HTHARSR"/>
</dbReference>
<dbReference type="PANTHER" id="PTHR43132:SF6">
    <property type="entry name" value="HTH-TYPE TRANSCRIPTIONAL REPRESSOR CZRA"/>
    <property type="match status" value="1"/>
</dbReference>
<dbReference type="Gene3D" id="1.10.10.10">
    <property type="entry name" value="Winged helix-like DNA-binding domain superfamily/Winged helix DNA-binding domain"/>
    <property type="match status" value="1"/>
</dbReference>
<keyword evidence="7" id="KW-1185">Reference proteome</keyword>
<evidence type="ECO:0000256" key="4">
    <source>
        <dbReference type="SAM" id="MobiDB-lite"/>
    </source>
</evidence>
<dbReference type="InterPro" id="IPR036388">
    <property type="entry name" value="WH-like_DNA-bd_sf"/>
</dbReference>
<dbReference type="InterPro" id="IPR051011">
    <property type="entry name" value="Metal_resp_trans_reg"/>
</dbReference>